<comment type="catalytic activity">
    <reaction evidence="1">
        <text>(2R,3S)-3-isopropylmalate = (2S)-2-isopropylmalate</text>
        <dbReference type="Rhea" id="RHEA:32287"/>
        <dbReference type="ChEBI" id="CHEBI:1178"/>
        <dbReference type="ChEBI" id="CHEBI:35121"/>
        <dbReference type="EC" id="4.2.1.33"/>
    </reaction>
</comment>
<dbReference type="SUPFAM" id="SSF52016">
    <property type="entry name" value="LeuD/IlvD-like"/>
    <property type="match status" value="1"/>
</dbReference>
<feature type="domain" description="Aconitase A/isopropylmalate dehydratase small subunit swivel" evidence="11">
    <location>
        <begin position="4"/>
        <end position="119"/>
    </location>
</feature>
<evidence type="ECO:0000256" key="7">
    <source>
        <dbReference type="ARBA" id="ARBA00022430"/>
    </source>
</evidence>
<comment type="pathway">
    <text evidence="3">Amino-acid biosynthesis; L-leucine biosynthesis; L-leucine from 3-methyl-2-oxobutanoate: step 2/4.</text>
</comment>
<comment type="function">
    <text evidence="2">Catalyzes the isomerization between 2-isopropylmalate and 3-isopropylmalate, via the formation of 2-isopropylmaleate.</text>
</comment>
<dbReference type="KEGG" id="oar:OA238_c25960"/>
<dbReference type="InterPro" id="IPR004431">
    <property type="entry name" value="3-IsopropMal_deHydase_ssu"/>
</dbReference>
<comment type="similarity">
    <text evidence="4">Belongs to the LeuD family. LeuD type 1 subfamily.</text>
</comment>
<dbReference type="EMBL" id="CP003742">
    <property type="protein sequence ID" value="AGI72642.1"/>
    <property type="molecule type" value="Genomic_DNA"/>
</dbReference>
<evidence type="ECO:0000259" key="11">
    <source>
        <dbReference type="Pfam" id="PF00694"/>
    </source>
</evidence>
<keyword evidence="8" id="KW-0028">Amino-acid biosynthesis</keyword>
<evidence type="ECO:0000256" key="9">
    <source>
        <dbReference type="ARBA" id="ARBA00023239"/>
    </source>
</evidence>
<evidence type="ECO:0000256" key="10">
    <source>
        <dbReference type="ARBA" id="ARBA00023304"/>
    </source>
</evidence>
<dbReference type="InterPro" id="IPR033940">
    <property type="entry name" value="IPMI_Swivel"/>
</dbReference>
<dbReference type="NCBIfam" id="TIGR00171">
    <property type="entry name" value="leuD"/>
    <property type="match status" value="1"/>
</dbReference>
<proteinExistence type="inferred from homology"/>
<evidence type="ECO:0000256" key="2">
    <source>
        <dbReference type="ARBA" id="ARBA00002695"/>
    </source>
</evidence>
<dbReference type="RefSeq" id="WP_015495710.1">
    <property type="nucleotide sequence ID" value="NC_020908.1"/>
</dbReference>
<sequence>MIPFRNVSGPVACLPLDNIDTDQLIPARFMTRTRSEGYGDALLRDLRMDANGKPVPDFPLHAETGPVFLVAGANFGCGSSREAAVYALADFGIRAVLALGFGDIFHSNAMKNGLLPIVLSLTDNARAMKAGQMTIDLEAQTVTVQDGGPPLSFEVPAAARRRMLEGLDEISDTLTRLTSIEAHEAVAHRARPWLLPDISPT</sequence>
<dbReference type="PANTHER" id="PTHR43345">
    <property type="entry name" value="3-ISOPROPYLMALATE DEHYDRATASE SMALL SUBUNIT 2-RELATED-RELATED"/>
    <property type="match status" value="1"/>
</dbReference>
<keyword evidence="13" id="KW-1185">Reference proteome</keyword>
<evidence type="ECO:0000256" key="6">
    <source>
        <dbReference type="ARBA" id="ARBA00011998"/>
    </source>
</evidence>
<dbReference type="AlphaFoldDB" id="M9RKC0"/>
<evidence type="ECO:0000256" key="3">
    <source>
        <dbReference type="ARBA" id="ARBA00004729"/>
    </source>
</evidence>
<dbReference type="OrthoDB" id="9777465at2"/>
<dbReference type="NCBIfam" id="NF002458">
    <property type="entry name" value="PRK01641.1"/>
    <property type="match status" value="1"/>
</dbReference>
<dbReference type="GO" id="GO:0009098">
    <property type="term" value="P:L-leucine biosynthetic process"/>
    <property type="evidence" value="ECO:0007669"/>
    <property type="project" value="UniProtKB-UniPathway"/>
</dbReference>
<gene>
    <name evidence="12" type="primary">leuD3</name>
    <name evidence="12" type="ORF">OA238_c25960</name>
</gene>
<accession>M9RKC0</accession>
<dbReference type="STRING" id="391616.OA238_c25960"/>
<dbReference type="CDD" id="cd01577">
    <property type="entry name" value="IPMI_Swivel"/>
    <property type="match status" value="1"/>
</dbReference>
<dbReference type="UniPathway" id="UPA00048">
    <property type="reaction ID" value="UER00071"/>
</dbReference>
<evidence type="ECO:0000256" key="5">
    <source>
        <dbReference type="ARBA" id="ARBA00011271"/>
    </source>
</evidence>
<dbReference type="InterPro" id="IPR050075">
    <property type="entry name" value="LeuD"/>
</dbReference>
<keyword evidence="10" id="KW-0100">Branched-chain amino acid biosynthesis</keyword>
<organism evidence="12 13">
    <name type="scientific">Octadecabacter arcticus 238</name>
    <dbReference type="NCBI Taxonomy" id="391616"/>
    <lineage>
        <taxon>Bacteria</taxon>
        <taxon>Pseudomonadati</taxon>
        <taxon>Pseudomonadota</taxon>
        <taxon>Alphaproteobacteria</taxon>
        <taxon>Rhodobacterales</taxon>
        <taxon>Roseobacteraceae</taxon>
        <taxon>Octadecabacter</taxon>
    </lineage>
</organism>
<evidence type="ECO:0000256" key="4">
    <source>
        <dbReference type="ARBA" id="ARBA00009845"/>
    </source>
</evidence>
<dbReference type="Pfam" id="PF00694">
    <property type="entry name" value="Aconitase_C"/>
    <property type="match status" value="1"/>
</dbReference>
<comment type="subunit">
    <text evidence="5">Heterodimer of LeuC and LeuD.</text>
</comment>
<protein>
    <recommendedName>
        <fullName evidence="6">3-isopropylmalate dehydratase</fullName>
        <ecNumber evidence="6">4.2.1.33</ecNumber>
    </recommendedName>
</protein>
<dbReference type="eggNOG" id="COG0066">
    <property type="taxonomic scope" value="Bacteria"/>
</dbReference>
<evidence type="ECO:0000313" key="13">
    <source>
        <dbReference type="Proteomes" id="UP000004688"/>
    </source>
</evidence>
<evidence type="ECO:0000313" key="12">
    <source>
        <dbReference type="EMBL" id="AGI72642.1"/>
    </source>
</evidence>
<dbReference type="InterPro" id="IPR000573">
    <property type="entry name" value="AconitaseA/IPMdHydase_ssu_swvl"/>
</dbReference>
<dbReference type="GO" id="GO:0009316">
    <property type="term" value="C:3-isopropylmalate dehydratase complex"/>
    <property type="evidence" value="ECO:0007669"/>
    <property type="project" value="InterPro"/>
</dbReference>
<dbReference type="PANTHER" id="PTHR43345:SF5">
    <property type="entry name" value="3-ISOPROPYLMALATE DEHYDRATASE SMALL SUBUNIT"/>
    <property type="match status" value="1"/>
</dbReference>
<dbReference type="Proteomes" id="UP000004688">
    <property type="component" value="Chromosome"/>
</dbReference>
<dbReference type="InterPro" id="IPR015928">
    <property type="entry name" value="Aconitase/3IPM_dehydase_swvl"/>
</dbReference>
<evidence type="ECO:0000256" key="8">
    <source>
        <dbReference type="ARBA" id="ARBA00022605"/>
    </source>
</evidence>
<dbReference type="HOGENOM" id="CLU_081378_0_1_5"/>
<reference evidence="12 13" key="1">
    <citation type="journal article" date="2013" name="PLoS ONE">
        <title>Poles Apart: Arctic and Antarctic Octadecabacter strains Share High Genome Plasticity and a New Type of Xanthorhodopsin.</title>
        <authorList>
            <person name="Vollmers J."/>
            <person name="Voget S."/>
            <person name="Dietrich S."/>
            <person name="Gollnow K."/>
            <person name="Smits M."/>
            <person name="Meyer K."/>
            <person name="Brinkhoff T."/>
            <person name="Simon M."/>
            <person name="Daniel R."/>
        </authorList>
    </citation>
    <scope>NUCLEOTIDE SEQUENCE [LARGE SCALE GENOMIC DNA]</scope>
    <source>
        <strain evidence="12 13">238</strain>
    </source>
</reference>
<dbReference type="Gene3D" id="3.20.19.10">
    <property type="entry name" value="Aconitase, domain 4"/>
    <property type="match status" value="1"/>
</dbReference>
<dbReference type="EC" id="4.2.1.33" evidence="6"/>
<dbReference type="GO" id="GO:0003861">
    <property type="term" value="F:3-isopropylmalate dehydratase activity"/>
    <property type="evidence" value="ECO:0007669"/>
    <property type="project" value="UniProtKB-EC"/>
</dbReference>
<keyword evidence="7" id="KW-0432">Leucine biosynthesis</keyword>
<name>M9RKC0_9RHOB</name>
<keyword evidence="9 12" id="KW-0456">Lyase</keyword>
<evidence type="ECO:0000256" key="1">
    <source>
        <dbReference type="ARBA" id="ARBA00000491"/>
    </source>
</evidence>